<evidence type="ECO:0000313" key="2">
    <source>
        <dbReference type="EMBL" id="EKD12467.1"/>
    </source>
</evidence>
<accession>K1WJR5</accession>
<feature type="region of interest" description="Disordered" evidence="1">
    <location>
        <begin position="106"/>
        <end position="127"/>
    </location>
</feature>
<dbReference type="AlphaFoldDB" id="K1WJR5"/>
<organism evidence="2 3">
    <name type="scientific">Marssonina brunnea f. sp. multigermtubi (strain MB_m1)</name>
    <name type="common">Marssonina leaf spot fungus</name>
    <dbReference type="NCBI Taxonomy" id="1072389"/>
    <lineage>
        <taxon>Eukaryota</taxon>
        <taxon>Fungi</taxon>
        <taxon>Dikarya</taxon>
        <taxon>Ascomycota</taxon>
        <taxon>Pezizomycotina</taxon>
        <taxon>Leotiomycetes</taxon>
        <taxon>Helotiales</taxon>
        <taxon>Drepanopezizaceae</taxon>
        <taxon>Drepanopeziza</taxon>
    </lineage>
</organism>
<feature type="compositionally biased region" description="Basic and acidic residues" evidence="1">
    <location>
        <begin position="1"/>
        <end position="24"/>
    </location>
</feature>
<gene>
    <name evidence="2" type="ORF">MBM_09333</name>
</gene>
<reference evidence="2 3" key="1">
    <citation type="journal article" date="2012" name="BMC Genomics">
        <title>Sequencing the genome of Marssonina brunnea reveals fungus-poplar co-evolution.</title>
        <authorList>
            <person name="Zhu S."/>
            <person name="Cao Y.-Z."/>
            <person name="Jiang C."/>
            <person name="Tan B.-Y."/>
            <person name="Wang Z."/>
            <person name="Feng S."/>
            <person name="Zhang L."/>
            <person name="Su X.-H."/>
            <person name="Brejova B."/>
            <person name="Vinar T."/>
            <person name="Xu M."/>
            <person name="Wang M.-X."/>
            <person name="Zhang S.-G."/>
            <person name="Huang M.-R."/>
            <person name="Wu R."/>
            <person name="Zhou Y."/>
        </authorList>
    </citation>
    <scope>NUCLEOTIDE SEQUENCE [LARGE SCALE GENOMIC DNA]</scope>
    <source>
        <strain evidence="2 3">MB_m1</strain>
    </source>
</reference>
<sequence>MEDIESMRQELPERIHAKDRKDGNTLHPPSPTPLSFQGRLPVTRGLGARSRREDPSDTEDLQGSTPTLSWVFILYILIRSHNQIKAYQAKLRREDIKNPYHLVQSLPESMPRRPNTTRSPSPCHPPQITRYALPFRNSANDIQNIDAVLLHLNPYTSSRAAPARTQSRDSQPAQILPFHLTTYYTYRYKGPPLIPFVVACSAPKTPGHPEASPSTSTSPYPPSFPLHLLTQHRRGGGPPPPPQTDRQTDSQEPAADPVFSSSD</sequence>
<dbReference type="HOGENOM" id="CLU_1057981_0_0_1"/>
<feature type="compositionally biased region" description="Low complexity" evidence="1">
    <location>
        <begin position="112"/>
        <end position="121"/>
    </location>
</feature>
<feature type="region of interest" description="Disordered" evidence="1">
    <location>
        <begin position="204"/>
        <end position="263"/>
    </location>
</feature>
<feature type="region of interest" description="Disordered" evidence="1">
    <location>
        <begin position="1"/>
        <end position="63"/>
    </location>
</feature>
<protein>
    <submittedName>
        <fullName evidence="2">Uncharacterized protein</fullName>
    </submittedName>
</protein>
<dbReference type="EMBL" id="JH921457">
    <property type="protein sequence ID" value="EKD12467.1"/>
    <property type="molecule type" value="Genomic_DNA"/>
</dbReference>
<dbReference type="Proteomes" id="UP000006753">
    <property type="component" value="Unassembled WGS sequence"/>
</dbReference>
<evidence type="ECO:0000313" key="3">
    <source>
        <dbReference type="Proteomes" id="UP000006753"/>
    </source>
</evidence>
<proteinExistence type="predicted"/>
<dbReference type="InParanoid" id="K1WJR5"/>
<dbReference type="KEGG" id="mbe:MBM_09333"/>
<evidence type="ECO:0000256" key="1">
    <source>
        <dbReference type="SAM" id="MobiDB-lite"/>
    </source>
</evidence>
<name>K1WJR5_MARBU</name>
<keyword evidence="3" id="KW-1185">Reference proteome</keyword>